<comment type="caution">
    <text evidence="2">The sequence shown here is derived from an EMBL/GenBank/DDBJ whole genome shotgun (WGS) entry which is preliminary data.</text>
</comment>
<sequence>MKNQYQKERQRKLTKSEQQRKEKFQVVKEELESNGYVSHNLTIGLVYANVMAIVLGMPIALLLTAWFFIKHPVSSILLQIDKAFLAFVLLVLLIVIHELIHGIFWGIFAKNHWKSISFGFILQYLTPYCSCSQPLNKVEYIIGAIMPTILLGIFPSIISIFIGSALTFIIGIVMIFAGGGDLAIIFKLLRFQNRAEDILYLDHPYQAGLVAFTK</sequence>
<dbReference type="Pfam" id="PF11667">
    <property type="entry name" value="DUF3267"/>
    <property type="match status" value="1"/>
</dbReference>
<keyword evidence="1" id="KW-0812">Transmembrane</keyword>
<dbReference type="RefSeq" id="WP_069988100.1">
    <property type="nucleotide sequence ID" value="NZ_JACOQK010000001.1"/>
</dbReference>
<evidence type="ECO:0000313" key="3">
    <source>
        <dbReference type="Proteomes" id="UP000649151"/>
    </source>
</evidence>
<keyword evidence="1" id="KW-1133">Transmembrane helix</keyword>
<feature type="transmembrane region" description="Helical" evidence="1">
    <location>
        <begin position="84"/>
        <end position="108"/>
    </location>
</feature>
<name>A0ABR7INJ8_9CLOT</name>
<keyword evidence="3" id="KW-1185">Reference proteome</keyword>
<accession>A0ABR7INJ8</accession>
<proteinExistence type="predicted"/>
<dbReference type="Proteomes" id="UP000649151">
    <property type="component" value="Unassembled WGS sequence"/>
</dbReference>
<dbReference type="InterPro" id="IPR021683">
    <property type="entry name" value="DUF3267"/>
</dbReference>
<gene>
    <name evidence="2" type="ORF">H8Z77_00255</name>
</gene>
<organism evidence="2 3">
    <name type="scientific">Clostridium facile</name>
    <dbReference type="NCBI Taxonomy" id="2763035"/>
    <lineage>
        <taxon>Bacteria</taxon>
        <taxon>Bacillati</taxon>
        <taxon>Bacillota</taxon>
        <taxon>Clostridia</taxon>
        <taxon>Eubacteriales</taxon>
        <taxon>Clostridiaceae</taxon>
        <taxon>Clostridium</taxon>
    </lineage>
</organism>
<keyword evidence="1" id="KW-0472">Membrane</keyword>
<feature type="transmembrane region" description="Helical" evidence="1">
    <location>
        <begin position="46"/>
        <end position="69"/>
    </location>
</feature>
<protein>
    <submittedName>
        <fullName evidence="2">DUF3267 domain-containing protein</fullName>
    </submittedName>
</protein>
<feature type="transmembrane region" description="Helical" evidence="1">
    <location>
        <begin position="168"/>
        <end position="189"/>
    </location>
</feature>
<evidence type="ECO:0000256" key="1">
    <source>
        <dbReference type="SAM" id="Phobius"/>
    </source>
</evidence>
<feature type="transmembrane region" description="Helical" evidence="1">
    <location>
        <begin position="140"/>
        <end position="162"/>
    </location>
</feature>
<dbReference type="EMBL" id="JACOQK010000001">
    <property type="protein sequence ID" value="MBC5786462.1"/>
    <property type="molecule type" value="Genomic_DNA"/>
</dbReference>
<reference evidence="2 3" key="1">
    <citation type="submission" date="2020-08" db="EMBL/GenBank/DDBJ databases">
        <title>Genome public.</title>
        <authorList>
            <person name="Liu C."/>
            <person name="Sun Q."/>
        </authorList>
    </citation>
    <scope>NUCLEOTIDE SEQUENCE [LARGE SCALE GENOMIC DNA]</scope>
    <source>
        <strain evidence="2 3">NSJ-27</strain>
    </source>
</reference>
<evidence type="ECO:0000313" key="2">
    <source>
        <dbReference type="EMBL" id="MBC5786462.1"/>
    </source>
</evidence>